<dbReference type="InterPro" id="IPR014009">
    <property type="entry name" value="PIK_FAT"/>
</dbReference>
<dbReference type="OrthoDB" id="5570127at2759"/>
<evidence type="ECO:0000313" key="5">
    <source>
        <dbReference type="EMBL" id="EMD40733.1"/>
    </source>
</evidence>
<dbReference type="InterPro" id="IPR003151">
    <property type="entry name" value="PIK-rel_kinase_FAT"/>
</dbReference>
<dbReference type="GO" id="GO:0006355">
    <property type="term" value="P:regulation of DNA-templated transcription"/>
    <property type="evidence" value="ECO:0007669"/>
    <property type="project" value="TreeGrafter"/>
</dbReference>
<organism evidence="5 6">
    <name type="scientific">Ceriporiopsis subvermispora (strain B)</name>
    <name type="common">White-rot fungus</name>
    <name type="synonym">Gelatoporia subvermispora</name>
    <dbReference type="NCBI Taxonomy" id="914234"/>
    <lineage>
        <taxon>Eukaryota</taxon>
        <taxon>Fungi</taxon>
        <taxon>Dikarya</taxon>
        <taxon>Basidiomycota</taxon>
        <taxon>Agaricomycotina</taxon>
        <taxon>Agaricomycetes</taxon>
        <taxon>Polyporales</taxon>
        <taxon>Gelatoporiaceae</taxon>
        <taxon>Gelatoporia</taxon>
    </lineage>
</organism>
<feature type="region of interest" description="Disordered" evidence="2">
    <location>
        <begin position="2957"/>
        <end position="3037"/>
    </location>
</feature>
<evidence type="ECO:0000313" key="6">
    <source>
        <dbReference type="Proteomes" id="UP000016930"/>
    </source>
</evidence>
<dbReference type="SUPFAM" id="SSF48371">
    <property type="entry name" value="ARM repeat"/>
    <property type="match status" value="3"/>
</dbReference>
<dbReference type="InterPro" id="IPR046807">
    <property type="entry name" value="Tra1_central"/>
</dbReference>
<dbReference type="Pfam" id="PF00454">
    <property type="entry name" value="PI3_PI4_kinase"/>
    <property type="match status" value="1"/>
</dbReference>
<keyword evidence="6" id="KW-1185">Reference proteome</keyword>
<feature type="domain" description="PI3K/PI4K catalytic" evidence="3">
    <location>
        <begin position="3213"/>
        <end position="3547"/>
    </location>
</feature>
<proteinExistence type="inferred from homology"/>
<dbReference type="Proteomes" id="UP000016930">
    <property type="component" value="Unassembled WGS sequence"/>
</dbReference>
<feature type="compositionally biased region" description="Low complexity" evidence="2">
    <location>
        <begin position="3008"/>
        <end position="3019"/>
    </location>
</feature>
<dbReference type="SMART" id="SM00146">
    <property type="entry name" value="PI3Kc"/>
    <property type="match status" value="1"/>
</dbReference>
<gene>
    <name evidence="5" type="ORF">CERSUDRAFT_111311</name>
</gene>
<comment type="similarity">
    <text evidence="1">Belongs to the PI3/PI4-kinase family. TRA1 subfamily.</text>
</comment>
<dbReference type="GO" id="GO:0005634">
    <property type="term" value="C:nucleus"/>
    <property type="evidence" value="ECO:0007669"/>
    <property type="project" value="TreeGrafter"/>
</dbReference>
<name>M2QUI7_CERS8</name>
<dbReference type="STRING" id="914234.M2QUI7"/>
<dbReference type="Pfam" id="PF20206">
    <property type="entry name" value="Tra1_ring"/>
    <property type="match status" value="2"/>
</dbReference>
<dbReference type="GO" id="GO:0000124">
    <property type="term" value="C:SAGA complex"/>
    <property type="evidence" value="ECO:0007669"/>
    <property type="project" value="TreeGrafter"/>
</dbReference>
<feature type="domain" description="FAT" evidence="4">
    <location>
        <begin position="2385"/>
        <end position="2942"/>
    </location>
</feature>
<dbReference type="HOGENOM" id="CLU_000129_1_0_1"/>
<dbReference type="GO" id="GO:0035267">
    <property type="term" value="C:NuA4 histone acetyltransferase complex"/>
    <property type="evidence" value="ECO:0007669"/>
    <property type="project" value="TreeGrafter"/>
</dbReference>
<dbReference type="SUPFAM" id="SSF56112">
    <property type="entry name" value="Protein kinase-like (PK-like)"/>
    <property type="match status" value="1"/>
</dbReference>
<evidence type="ECO:0000256" key="2">
    <source>
        <dbReference type="SAM" id="MobiDB-lite"/>
    </source>
</evidence>
<dbReference type="InterPro" id="IPR011009">
    <property type="entry name" value="Kinase-like_dom_sf"/>
</dbReference>
<dbReference type="Pfam" id="PF20175">
    <property type="entry name" value="Tra1_central"/>
    <property type="match status" value="1"/>
</dbReference>
<dbReference type="InterPro" id="IPR000403">
    <property type="entry name" value="PI3/4_kinase_cat_dom"/>
</dbReference>
<accession>M2QUI7</accession>
<dbReference type="GO" id="GO:0006281">
    <property type="term" value="P:DNA repair"/>
    <property type="evidence" value="ECO:0007669"/>
    <property type="project" value="TreeGrafter"/>
</dbReference>
<dbReference type="CDD" id="cd05163">
    <property type="entry name" value="PIKK_TRRAP"/>
    <property type="match status" value="1"/>
</dbReference>
<evidence type="ECO:0000259" key="3">
    <source>
        <dbReference type="PROSITE" id="PS50290"/>
    </source>
</evidence>
<protein>
    <recommendedName>
        <fullName evidence="7">Non-specific serine/threonine protein kinase</fullName>
    </recommendedName>
</protein>
<dbReference type="InterPro" id="IPR050517">
    <property type="entry name" value="DDR_Repair_Kinase"/>
</dbReference>
<evidence type="ECO:0000259" key="4">
    <source>
        <dbReference type="PROSITE" id="PS51189"/>
    </source>
</evidence>
<reference evidence="5 6" key="1">
    <citation type="journal article" date="2012" name="Proc. Natl. Acad. Sci. U.S.A.">
        <title>Comparative genomics of Ceriporiopsis subvermispora and Phanerochaete chrysosporium provide insight into selective ligninolysis.</title>
        <authorList>
            <person name="Fernandez-Fueyo E."/>
            <person name="Ruiz-Duenas F.J."/>
            <person name="Ferreira P."/>
            <person name="Floudas D."/>
            <person name="Hibbett D.S."/>
            <person name="Canessa P."/>
            <person name="Larrondo L.F."/>
            <person name="James T.Y."/>
            <person name="Seelenfreund D."/>
            <person name="Lobos S."/>
            <person name="Polanco R."/>
            <person name="Tello M."/>
            <person name="Honda Y."/>
            <person name="Watanabe T."/>
            <person name="Watanabe T."/>
            <person name="Ryu J.S."/>
            <person name="Kubicek C.P."/>
            <person name="Schmoll M."/>
            <person name="Gaskell J."/>
            <person name="Hammel K.E."/>
            <person name="St John F.J."/>
            <person name="Vanden Wymelenberg A."/>
            <person name="Sabat G."/>
            <person name="Splinter BonDurant S."/>
            <person name="Syed K."/>
            <person name="Yadav J.S."/>
            <person name="Doddapaneni H."/>
            <person name="Subramanian V."/>
            <person name="Lavin J.L."/>
            <person name="Oguiza J.A."/>
            <person name="Perez G."/>
            <person name="Pisabarro A.G."/>
            <person name="Ramirez L."/>
            <person name="Santoyo F."/>
            <person name="Master E."/>
            <person name="Coutinho P.M."/>
            <person name="Henrissat B."/>
            <person name="Lombard V."/>
            <person name="Magnuson J.K."/>
            <person name="Kuees U."/>
            <person name="Hori C."/>
            <person name="Igarashi K."/>
            <person name="Samejima M."/>
            <person name="Held B.W."/>
            <person name="Barry K.W."/>
            <person name="LaButti K.M."/>
            <person name="Lapidus A."/>
            <person name="Lindquist E.A."/>
            <person name="Lucas S.M."/>
            <person name="Riley R."/>
            <person name="Salamov A.A."/>
            <person name="Hoffmeister D."/>
            <person name="Schwenk D."/>
            <person name="Hadar Y."/>
            <person name="Yarden O."/>
            <person name="de Vries R.P."/>
            <person name="Wiebenga A."/>
            <person name="Stenlid J."/>
            <person name="Eastwood D."/>
            <person name="Grigoriev I.V."/>
            <person name="Berka R.M."/>
            <person name="Blanchette R.A."/>
            <person name="Kersten P."/>
            <person name="Martinez A.T."/>
            <person name="Vicuna R."/>
            <person name="Cullen D."/>
        </authorList>
    </citation>
    <scope>NUCLEOTIDE SEQUENCE [LARGE SCALE GENOMIC DNA]</scope>
    <source>
        <strain evidence="5 6">B</strain>
    </source>
</reference>
<dbReference type="InterPro" id="IPR046805">
    <property type="entry name" value="Tra1_ring"/>
</dbReference>
<evidence type="ECO:0008006" key="7">
    <source>
        <dbReference type="Google" id="ProtNLM"/>
    </source>
</evidence>
<dbReference type="PANTHER" id="PTHR11139">
    <property type="entry name" value="ATAXIA TELANGIECTASIA MUTATED ATM -RELATED"/>
    <property type="match status" value="1"/>
</dbReference>
<sequence>MDNTPQLPTAGDLEQRAARVADPGIDLKTKYTVACELREMIDTVRDAESARVLPHMIPVLLDILRSGEPSFNRESLEYQFRRCLLDILHRIPSGEVIRQQILSLFHGMLHLLRHDNEENGIICCKTIMDLFRTFRTLNEELLAEFMGILHALLQNVKGLVDELLSENSPLMDENILLPASRSFKVLSEMAIVVVAFLQMHRNMVQPVLQSTLPLTFEFVSLESPAQRKAREDYEAMGGFWAGMAPTVKNIQPYTDLIVAQTKMLSFLAFVLRGLGEQYDAEGERMMVTSLRILQDCPSMAVHARKDLMVVFRHLLGTPHKRALLPQIDKLIDERVLLGTAIGSQETIRPSAFACFADLIHHLRGDLTPEQLTRICNVYLRHLHNPFLANSLHILAAKTIYNLIDVIIAKDSQPRAAKMLLMLLDASVMKVESIAFIQDELRRKIENRDDSPSDPSDTSLFERSRPVLGAVYAMEKAEDVLSEYRMLVRYLFHGLRHILTGLKKCDAPVPDGAVICRLFESCIRCIALFDGESREANEAMDWMGGALCEINLHVFQEVWTQKIEFYFKSAEKRPVLLHLSQFFLQREAISPTLVAIILRFLLARLGELGDYDDQSAAVAIRLFKMTFSAVTLFPSMNEPILASHLGKLIMDCFPLASSASKPTNYLHLLRGLFRAIGGGAGRYELLYKEVLPLLPDMLECLNRQLLASNGSTRDMIVELCLTVPLRLTHLLPYLTYLMQPLALALRGSPELVSQGLRTLELCIDNLTPDFLDPTLNTVLRDLMEALHSHLKPLPSNHHHAHTTIRILGKLGGRNRRLLDKEPALKYVEYSEPTMARISLAGEVGSIELGPASSLALKVLLNSKYTPYYAYAFNLLDSCSTFLLHEGVKGHDREVIFIRCLQGMFEALQLGELEEKAEKILFDTTKFILTAELRRAATKDPISRRYASPLFGCLLEAMPHGIARENIEESKKSQEVVFGAMREVAGHSSMTEATPQDMMFVLHQLANHFTSLCLEDPWAQKSAGCAGIRMMSSISEHGMKWINDKKTDLVRILMHVLKDMPYDLPRDVDDVNDVLTCVVRVHGEELKIPSSDAVTSKNKLMHLVGIFFGELSSPNARVRKATQICIGVLSELSGRSISELLMPHRDRVLTTIYTKPLRALPFPMQIGMIEAIRYCMSLNPPLPELNDELLRLLHEALALADADDMALIGRGNARQGSLDIIKLRVACIKLLTASMPLTDYYSKQTQTRQRVTGVYFKSLYSPTTEVKEVAHEGLRTVLTHQSARLPKELLQTGLRPILMNLADPKRLSIPGLEGLARLLELLTNYFKVEIGHKLLDHFRIVADPQMLQASSRLPLSENEGITKLVRLANIFHLLPSAANIFLENLVNAIVQTEAQLHFSGQSPFSEPLAKYLDRYPSEAVEFFMRHLHFPRHVRTLRSILQARLAPHLLRELAGKSTMIVTVCLESREAPMILPGLQLCSDLAELVPGWITRNDYVLNAILTLWKAEPNSVDPTTGSVADAAQRHMLMFGTFKRAMEETPRIDLLFDVVAIFNRELPLDLISISQFLYSHTALSENLAFRRNILLRFFKWFNNKSYAWSHKAHFIRFILTPIIFAHALRENKDGLLDNDIIQRMHTCIWQPMIDDVTFVEADDTFKIELLHLTTVMVHSYPSFLEDVKKDVIKCAWHYITSEDAIVNHTAYLLAARFFEAYDVPPKFILRVWTGLLRPPHSDVAKSLIRQALDVLAPVLQRTQPAHAEIPQWAKTARRLLAEEGSGFSQIALIYHLIVRQAALFYPVRSLFIPHIVNYLNRLGLSPSSNGESRLLSVDILQVIFDWEQKASTARGKEQLSSAPDPSSPDTWATPLAFRESMVSYLVRLATAPATGPVTAPQDAQARSLVIPRALALLRLVVGPSGWSDVTVKLHYFSRALEQTELNDSQTLSQAQSAAKVLNVVSTDKDDSWYTSNAPILTKLVRRGLTSEDQGLHDSLHPVFDRLIQLFPLPKEEEEQQNDIANFHSWVHTTVGENLREAENLRANNVGALRGTLLMLKSVVQVTPERIEPFSLALMKLFSKMAKDYLQSSSTPNSHQPSQNGHDLIVRLLTAMLEISQSAVAYLGEQRKWLIGTLQVLVDKCKNGNLCRFMLDIARDWVMNKRDPYPTMKEKATLLQKMAAFETRGERGEALFNAYLELIYDIYTDPGLRRTDLTMRLEQSFLLGCRAADLTIRERFIDLLDSSVPRSLSSRLTYIVGVQSWEPLATHYWIPIALHLLLGSADIDLTLWADKRNSLEPFYVAPPFMLGSTSTLVRPIQRLLALDPDLTHDIWISLFPSAWSCLTRREQADLTNHMIALLSKDFHIRQAELRPNVIQTLLAGIHACSPPMILPPHLVKYLAKTFSAWHISVEILETSLQAVRDDEVVIRDTIYDSLAEVYAELAEDDIFYGLWRRRSMYSDTNIASAFEQCGMWEQASTIYEAAQSKTRSGAMPYSEIEFCLWEDHWMLAAEKLQHWDILYELAEKDGNHELMLESAWRIKDWNENMPALEEQIALLPEAATPRRRVFEAFVALLKLPAAVDKNTEFTRILEDAMQLSLRKWAALPPHLSAAHVPLLQHFQQFVELQEAVQIFGSLSTTTAQNLEKKSSDLKMVLQAWRERLPNICDDISIWSDLVAWRQNVFNAINKAYIPLISSSSQGGGAAANSSNTFGYRGYHETAWIINRFAHVARKHDLLDVCFTSLNKIYTLPNIEISEAFLKLREQARCHYQKPGDLQAGLEVINNTNLMYFSNGQKAEFYTLKGMFHAKFNRNEEANQAFGQAVQLDMLQAKAWAAWGKFNDRMFKEHPTDMSYAANAVSCYLQAAGLYKNRKSRPLLTRILWLLSVDDGTLTVSKSFDTYKGDAAYWYWITLIPELCLSVSQREFKQAKYILLNLAKIYPQALFFNLRATREEMAMYKRAAALAHRNAAQRQQMASTPSSSDVRADGDHPMQDVNADGGGDSSKAVESATTPAQAPGATSTESTSQSSTEGQRAAAPVDPRSAVDPTPYPVRQSWEHIEEVMQILKTAFPLLILSLETIVDQLLTRFKASPEEEIYRLVCMLLHDAISQYVVRMASDDDGQLNPATVNSLARLATNLIGVARKEYEEDFVKSKPSLYEYIRRLQQWRDKYEKHLDSRPRYQSLEYSSHYLTEFQYGKFDEVEVPGQYTEDKDSNQNFVRIQKFGSRVEYCRTHGYYWRRITFIGNDNSKTSFALQLSASRQCRREERVIKLFRTFNGVLYRKKESRKRTLHFHLPAAVPLGPTARLWQSDASYVNLGDIYDIHCDARGIAKEDPILLIGEKVKLGMREFKSQGKSPGKLEFLALKKDLMDEVIQKYAPENILTSYMTRTMEGPCELWRMRKHFSLQLAGVSFMTYILCLTSRLPSRFNISRSSGEISMTELLPSAAPFGPVLAATDTVPFRFTPNLQHFLGPIFTEGILAAGIMAFGRCLTEPEYDLEQQLCLFARDEVSHWLIQRSKSWTYDLTFRQYTAALTDGVVKRAQAMACKVEREQAMNNPTNPANVPVLQTVTSLISTATNPIQLMKMTEIFVPWY</sequence>
<dbReference type="EMBL" id="KB445792">
    <property type="protein sequence ID" value="EMD40733.1"/>
    <property type="molecule type" value="Genomic_DNA"/>
</dbReference>
<dbReference type="PANTHER" id="PTHR11139:SF1">
    <property type="entry name" value="TRANSFORMATION_TRANSCRIPTION DOMAIN-ASSOCIATED PROTEIN"/>
    <property type="match status" value="1"/>
</dbReference>
<dbReference type="PROSITE" id="PS51189">
    <property type="entry name" value="FAT"/>
    <property type="match status" value="1"/>
</dbReference>
<dbReference type="Pfam" id="PF02259">
    <property type="entry name" value="FAT"/>
    <property type="match status" value="1"/>
</dbReference>
<evidence type="ECO:0000256" key="1">
    <source>
        <dbReference type="ARBA" id="ARBA00007234"/>
    </source>
</evidence>
<dbReference type="PROSITE" id="PS50290">
    <property type="entry name" value="PI3_4_KINASE_3"/>
    <property type="match status" value="1"/>
</dbReference>
<dbReference type="InterPro" id="IPR016024">
    <property type="entry name" value="ARM-type_fold"/>
</dbReference>